<gene>
    <name evidence="1" type="ORF">FCALED_LOCUS15909</name>
</gene>
<name>A0A9N9ISN4_9GLOM</name>
<evidence type="ECO:0000313" key="2">
    <source>
        <dbReference type="Proteomes" id="UP000789570"/>
    </source>
</evidence>
<accession>A0A9N9ISN4</accession>
<keyword evidence="2" id="KW-1185">Reference proteome</keyword>
<protein>
    <submittedName>
        <fullName evidence="1">8959_t:CDS:1</fullName>
    </submittedName>
</protein>
<feature type="non-terminal residue" evidence="1">
    <location>
        <position position="98"/>
    </location>
</feature>
<dbReference type="Proteomes" id="UP000789570">
    <property type="component" value="Unassembled WGS sequence"/>
</dbReference>
<dbReference type="AlphaFoldDB" id="A0A9N9ISN4"/>
<comment type="caution">
    <text evidence="1">The sequence shown here is derived from an EMBL/GenBank/DDBJ whole genome shotgun (WGS) entry which is preliminary data.</text>
</comment>
<proteinExistence type="predicted"/>
<sequence>MCNDPLTISRIAGIFNSNMVTCHLFSYKNDQFCGFLVIVNHKMSLNTSTTYNFSVDFSPTTDADELFIKHSIPELRALEKRTRSDIEKKKQELRLMVG</sequence>
<organism evidence="1 2">
    <name type="scientific">Funneliformis caledonium</name>
    <dbReference type="NCBI Taxonomy" id="1117310"/>
    <lineage>
        <taxon>Eukaryota</taxon>
        <taxon>Fungi</taxon>
        <taxon>Fungi incertae sedis</taxon>
        <taxon>Mucoromycota</taxon>
        <taxon>Glomeromycotina</taxon>
        <taxon>Glomeromycetes</taxon>
        <taxon>Glomerales</taxon>
        <taxon>Glomeraceae</taxon>
        <taxon>Funneliformis</taxon>
    </lineage>
</organism>
<dbReference type="OrthoDB" id="46189at2759"/>
<evidence type="ECO:0000313" key="1">
    <source>
        <dbReference type="EMBL" id="CAG8745199.1"/>
    </source>
</evidence>
<dbReference type="EMBL" id="CAJVPQ010016273">
    <property type="protein sequence ID" value="CAG8745199.1"/>
    <property type="molecule type" value="Genomic_DNA"/>
</dbReference>
<reference evidence="1" key="1">
    <citation type="submission" date="2021-06" db="EMBL/GenBank/DDBJ databases">
        <authorList>
            <person name="Kallberg Y."/>
            <person name="Tangrot J."/>
            <person name="Rosling A."/>
        </authorList>
    </citation>
    <scope>NUCLEOTIDE SEQUENCE</scope>
    <source>
        <strain evidence="1">UK204</strain>
    </source>
</reference>